<protein>
    <submittedName>
        <fullName evidence="2">Uncharacterized protein</fullName>
    </submittedName>
</protein>
<gene>
    <name evidence="2" type="ORF">ABMA27_000035</name>
</gene>
<keyword evidence="1" id="KW-1133">Transmembrane helix</keyword>
<feature type="transmembrane region" description="Helical" evidence="1">
    <location>
        <begin position="58"/>
        <end position="81"/>
    </location>
</feature>
<evidence type="ECO:0000256" key="1">
    <source>
        <dbReference type="SAM" id="Phobius"/>
    </source>
</evidence>
<evidence type="ECO:0000313" key="3">
    <source>
        <dbReference type="Proteomes" id="UP001549920"/>
    </source>
</evidence>
<keyword evidence="3" id="KW-1185">Reference proteome</keyword>
<evidence type="ECO:0000313" key="2">
    <source>
        <dbReference type="EMBL" id="KAL0902081.1"/>
    </source>
</evidence>
<comment type="caution">
    <text evidence="2">The sequence shown here is derived from an EMBL/GenBank/DDBJ whole genome shotgun (WGS) entry which is preliminary data.</text>
</comment>
<feature type="transmembrane region" description="Helical" evidence="1">
    <location>
        <begin position="28"/>
        <end position="46"/>
    </location>
</feature>
<dbReference type="EMBL" id="JBEUOH010000001">
    <property type="protein sequence ID" value="KAL0902081.1"/>
    <property type="molecule type" value="Genomic_DNA"/>
</dbReference>
<proteinExistence type="predicted"/>
<feature type="transmembrane region" description="Helical" evidence="1">
    <location>
        <begin position="87"/>
        <end position="107"/>
    </location>
</feature>
<sequence length="161" mass="16908">MSSTEAISTEVIAAEAFASSPKGQGATLVLRLITLILLVALLTCHIRSLRVFRWEQSVSGGVLVTYVVAMLGIVLGAGLQHGGAKAFTAYICATGMILLFVNAAAILQRWRTGALTRALAELLGVVGVPLRRQVYIKVALSAAAATTLFIDLVLAAILMSK</sequence>
<accession>A0ABR3ILY0</accession>
<organism evidence="2 3">
    <name type="scientific">Loxostege sticticalis</name>
    <name type="common">Beet webworm moth</name>
    <dbReference type="NCBI Taxonomy" id="481309"/>
    <lineage>
        <taxon>Eukaryota</taxon>
        <taxon>Metazoa</taxon>
        <taxon>Ecdysozoa</taxon>
        <taxon>Arthropoda</taxon>
        <taxon>Hexapoda</taxon>
        <taxon>Insecta</taxon>
        <taxon>Pterygota</taxon>
        <taxon>Neoptera</taxon>
        <taxon>Endopterygota</taxon>
        <taxon>Lepidoptera</taxon>
        <taxon>Glossata</taxon>
        <taxon>Ditrysia</taxon>
        <taxon>Pyraloidea</taxon>
        <taxon>Crambidae</taxon>
        <taxon>Pyraustinae</taxon>
        <taxon>Loxostege</taxon>
    </lineage>
</organism>
<keyword evidence="1" id="KW-0812">Transmembrane</keyword>
<reference evidence="2 3" key="1">
    <citation type="submission" date="2024-06" db="EMBL/GenBank/DDBJ databases">
        <title>A chromosome-level genome assembly of beet webworm, Loxostege sticticalis.</title>
        <authorList>
            <person name="Zhang Y."/>
        </authorList>
    </citation>
    <scope>NUCLEOTIDE SEQUENCE [LARGE SCALE GENOMIC DNA]</scope>
    <source>
        <strain evidence="2">AQ026</strain>
        <tissue evidence="2">Whole body</tissue>
    </source>
</reference>
<dbReference type="Proteomes" id="UP001549920">
    <property type="component" value="Unassembled WGS sequence"/>
</dbReference>
<feature type="transmembrane region" description="Helical" evidence="1">
    <location>
        <begin position="138"/>
        <end position="159"/>
    </location>
</feature>
<keyword evidence="1" id="KW-0472">Membrane</keyword>
<name>A0ABR3ILY0_LOXSC</name>